<evidence type="ECO:0000259" key="7">
    <source>
        <dbReference type="PROSITE" id="PS51462"/>
    </source>
</evidence>
<comment type="cofactor">
    <cofactor evidence="2">
        <name>Mg(2+)</name>
        <dbReference type="ChEBI" id="CHEBI:18420"/>
    </cofactor>
</comment>
<evidence type="ECO:0000256" key="1">
    <source>
        <dbReference type="ARBA" id="ARBA00001936"/>
    </source>
</evidence>
<keyword evidence="4" id="KW-0378">Hydrolase</keyword>
<evidence type="ECO:0000256" key="5">
    <source>
        <dbReference type="ARBA" id="ARBA00022842"/>
    </source>
</evidence>
<feature type="domain" description="Nudix hydrolase" evidence="7">
    <location>
        <begin position="72"/>
        <end position="206"/>
    </location>
</feature>
<dbReference type="InterPro" id="IPR015797">
    <property type="entry name" value="NUDIX_hydrolase-like_dom_sf"/>
</dbReference>
<protein>
    <submittedName>
        <fullName evidence="8">CoA pyrophosphatase</fullName>
    </submittedName>
</protein>
<evidence type="ECO:0000313" key="8">
    <source>
        <dbReference type="EMBL" id="MCC9642546.1"/>
    </source>
</evidence>
<dbReference type="SUPFAM" id="SSF55811">
    <property type="entry name" value="Nudix"/>
    <property type="match status" value="1"/>
</dbReference>
<gene>
    <name evidence="8" type="ORF">LOC71_09690</name>
</gene>
<dbReference type="Proteomes" id="UP001430306">
    <property type="component" value="Unassembled WGS sequence"/>
</dbReference>
<evidence type="ECO:0000313" key="9">
    <source>
        <dbReference type="Proteomes" id="UP001430306"/>
    </source>
</evidence>
<dbReference type="PROSITE" id="PS51462">
    <property type="entry name" value="NUDIX"/>
    <property type="match status" value="1"/>
</dbReference>
<dbReference type="PROSITE" id="PS00893">
    <property type="entry name" value="NUDIX_BOX"/>
    <property type="match status" value="1"/>
</dbReference>
<name>A0ABS8NG81_9BACT</name>
<evidence type="ECO:0000256" key="6">
    <source>
        <dbReference type="ARBA" id="ARBA00023211"/>
    </source>
</evidence>
<keyword evidence="9" id="KW-1185">Reference proteome</keyword>
<organism evidence="8 9">
    <name type="scientific">Rhodopirellula halodulae</name>
    <dbReference type="NCBI Taxonomy" id="2894198"/>
    <lineage>
        <taxon>Bacteria</taxon>
        <taxon>Pseudomonadati</taxon>
        <taxon>Planctomycetota</taxon>
        <taxon>Planctomycetia</taxon>
        <taxon>Pirellulales</taxon>
        <taxon>Pirellulaceae</taxon>
        <taxon>Rhodopirellula</taxon>
    </lineage>
</organism>
<dbReference type="Gene3D" id="3.90.79.10">
    <property type="entry name" value="Nucleoside Triphosphate Pyrophosphohydrolase"/>
    <property type="match status" value="1"/>
</dbReference>
<accession>A0ABS8NG81</accession>
<dbReference type="InterPro" id="IPR045121">
    <property type="entry name" value="CoAse"/>
</dbReference>
<evidence type="ECO:0000256" key="4">
    <source>
        <dbReference type="ARBA" id="ARBA00022801"/>
    </source>
</evidence>
<keyword evidence="6" id="KW-0464">Manganese</keyword>
<dbReference type="InterPro" id="IPR000086">
    <property type="entry name" value="NUDIX_hydrolase_dom"/>
</dbReference>
<reference evidence="8" key="1">
    <citation type="submission" date="2021-11" db="EMBL/GenBank/DDBJ databases">
        <title>Genome sequence.</title>
        <authorList>
            <person name="Sun Q."/>
        </authorList>
    </citation>
    <scope>NUCLEOTIDE SEQUENCE</scope>
    <source>
        <strain evidence="8">JC740</strain>
    </source>
</reference>
<dbReference type="PANTHER" id="PTHR12992">
    <property type="entry name" value="NUDIX HYDROLASE"/>
    <property type="match status" value="1"/>
</dbReference>
<evidence type="ECO:0000256" key="3">
    <source>
        <dbReference type="ARBA" id="ARBA00022723"/>
    </source>
</evidence>
<evidence type="ECO:0000256" key="2">
    <source>
        <dbReference type="ARBA" id="ARBA00001946"/>
    </source>
</evidence>
<proteinExistence type="predicted"/>
<dbReference type="PANTHER" id="PTHR12992:SF11">
    <property type="entry name" value="MITOCHONDRIAL COENZYME A DIPHOSPHATASE NUDT8"/>
    <property type="match status" value="1"/>
</dbReference>
<dbReference type="EMBL" id="JAJKFW010000022">
    <property type="protein sequence ID" value="MCC9642546.1"/>
    <property type="molecule type" value="Genomic_DNA"/>
</dbReference>
<keyword evidence="3" id="KW-0479">Metal-binding</keyword>
<dbReference type="RefSeq" id="WP_230273369.1">
    <property type="nucleotide sequence ID" value="NZ_JAJKFW010000022.1"/>
</dbReference>
<sequence>MTDCAITLPVDAERMAERLTEQLLPTDSRPLSPSQLPSWQLHSEWNANDQRRSNMAPHLAYGRHRGPHRCRSRHAAVAVCLYQDAHSRWTTPLTRRPTTLRHHGGQICFPGGRIEKGETPADAALREFEEELGGRPEVHHCCGNLPRQYVYASDNLVTPIVFLIQPPRKDWQPDPVEVDEVIAFPVQTVLQQQQPPIRQSAAEESCQFDMIQQTKRLHSAVHPDQIAGTLRFAAPAFRQGSVRVWGATAIILQQLAQALRPALRPGYVPTRVSSESQCNPPTTGGE</sequence>
<dbReference type="Pfam" id="PF00293">
    <property type="entry name" value="NUDIX"/>
    <property type="match status" value="1"/>
</dbReference>
<dbReference type="InterPro" id="IPR020084">
    <property type="entry name" value="NUDIX_hydrolase_CS"/>
</dbReference>
<keyword evidence="5" id="KW-0460">Magnesium</keyword>
<comment type="caution">
    <text evidence="8">The sequence shown here is derived from an EMBL/GenBank/DDBJ whole genome shotgun (WGS) entry which is preliminary data.</text>
</comment>
<comment type="cofactor">
    <cofactor evidence="1">
        <name>Mn(2+)</name>
        <dbReference type="ChEBI" id="CHEBI:29035"/>
    </cofactor>
</comment>
<dbReference type="CDD" id="cd03426">
    <property type="entry name" value="NUDIX_CoAse_Nudt7"/>
    <property type="match status" value="1"/>
</dbReference>